<sequence>MRRNTSIAGSFSIVVVEIGTVNEKVSTTTMEKLPAILVFLLIMRCDMAEASGVKASRFRRAATLQSVISYAVVMSERSSIGCVSSCSRYSHCNTCAFDGESGTCYIQPVIANGLVGKFAVYVDKTPVCLEDDAPPLPLTLNNPTVTWRRTLTSLEGDVTCDVDYLYDSDTNPVMRCLASGQWETENADGNCVQRTWRQPTMIQNGVRYPVPRTPRPGWKVCITGVPTQDTRFVINFLDSFSGYIFHFDNRLNYATIYQTTVLDSNVNGVWGQNRQFVTPRPFPFIKGQQFHVNFTAVDMYTLEVDVNGERYATYTGTPAALDTVAGVETVMDVRIKELHLWCE</sequence>
<accession>A0ABD0JH27</accession>
<evidence type="ECO:0000256" key="2">
    <source>
        <dbReference type="RuleBase" id="RU102079"/>
    </source>
</evidence>
<dbReference type="PANTHER" id="PTHR11346:SF147">
    <property type="entry name" value="GALECTIN"/>
    <property type="match status" value="1"/>
</dbReference>
<dbReference type="InterPro" id="IPR001079">
    <property type="entry name" value="Galectin_CRD"/>
</dbReference>
<dbReference type="SUPFAM" id="SSF49899">
    <property type="entry name" value="Concanavalin A-like lectins/glucanases"/>
    <property type="match status" value="1"/>
</dbReference>
<dbReference type="SMART" id="SM00276">
    <property type="entry name" value="GLECT"/>
    <property type="match status" value="1"/>
</dbReference>
<gene>
    <name evidence="4" type="ORF">BaRGS_00034506</name>
</gene>
<keyword evidence="1 2" id="KW-0430">Lectin</keyword>
<comment type="caution">
    <text evidence="4">The sequence shown here is derived from an EMBL/GenBank/DDBJ whole genome shotgun (WGS) entry which is preliminary data.</text>
</comment>
<dbReference type="Pfam" id="PF00337">
    <property type="entry name" value="Gal-bind_lectin"/>
    <property type="match status" value="1"/>
</dbReference>
<evidence type="ECO:0000313" key="5">
    <source>
        <dbReference type="Proteomes" id="UP001519460"/>
    </source>
</evidence>
<evidence type="ECO:0000259" key="3">
    <source>
        <dbReference type="PROSITE" id="PS51304"/>
    </source>
</evidence>
<dbReference type="EMBL" id="JACVVK020000442">
    <property type="protein sequence ID" value="KAK7474263.1"/>
    <property type="molecule type" value="Genomic_DNA"/>
</dbReference>
<dbReference type="Proteomes" id="UP001519460">
    <property type="component" value="Unassembled WGS sequence"/>
</dbReference>
<reference evidence="4 5" key="1">
    <citation type="journal article" date="2023" name="Sci. Data">
        <title>Genome assembly of the Korean intertidal mud-creeper Batillaria attramentaria.</title>
        <authorList>
            <person name="Patra A.K."/>
            <person name="Ho P.T."/>
            <person name="Jun S."/>
            <person name="Lee S.J."/>
            <person name="Kim Y."/>
            <person name="Won Y.J."/>
        </authorList>
    </citation>
    <scope>NUCLEOTIDE SEQUENCE [LARGE SCALE GENOMIC DNA]</scope>
    <source>
        <strain evidence="4">Wonlab-2016</strain>
    </source>
</reference>
<protein>
    <recommendedName>
        <fullName evidence="2">Galectin</fullName>
    </recommendedName>
</protein>
<dbReference type="Gene3D" id="2.60.120.200">
    <property type="match status" value="1"/>
</dbReference>
<organism evidence="4 5">
    <name type="scientific">Batillaria attramentaria</name>
    <dbReference type="NCBI Taxonomy" id="370345"/>
    <lineage>
        <taxon>Eukaryota</taxon>
        <taxon>Metazoa</taxon>
        <taxon>Spiralia</taxon>
        <taxon>Lophotrochozoa</taxon>
        <taxon>Mollusca</taxon>
        <taxon>Gastropoda</taxon>
        <taxon>Caenogastropoda</taxon>
        <taxon>Sorbeoconcha</taxon>
        <taxon>Cerithioidea</taxon>
        <taxon>Batillariidae</taxon>
        <taxon>Batillaria</taxon>
    </lineage>
</organism>
<dbReference type="PANTHER" id="PTHR11346">
    <property type="entry name" value="GALECTIN"/>
    <property type="match status" value="1"/>
</dbReference>
<dbReference type="SMART" id="SM00908">
    <property type="entry name" value="Gal-bind_lectin"/>
    <property type="match status" value="1"/>
</dbReference>
<dbReference type="PROSITE" id="PS51304">
    <property type="entry name" value="GALECTIN"/>
    <property type="match status" value="1"/>
</dbReference>
<evidence type="ECO:0000313" key="4">
    <source>
        <dbReference type="EMBL" id="KAK7474263.1"/>
    </source>
</evidence>
<dbReference type="GO" id="GO:0030246">
    <property type="term" value="F:carbohydrate binding"/>
    <property type="evidence" value="ECO:0007669"/>
    <property type="project" value="UniProtKB-UniRule"/>
</dbReference>
<dbReference type="InterPro" id="IPR044156">
    <property type="entry name" value="Galectin-like"/>
</dbReference>
<dbReference type="InterPro" id="IPR013320">
    <property type="entry name" value="ConA-like_dom_sf"/>
</dbReference>
<keyword evidence="5" id="KW-1185">Reference proteome</keyword>
<proteinExistence type="predicted"/>
<name>A0ABD0JH27_9CAEN</name>
<evidence type="ECO:0000256" key="1">
    <source>
        <dbReference type="ARBA" id="ARBA00022734"/>
    </source>
</evidence>
<feature type="domain" description="Galectin" evidence="3">
    <location>
        <begin position="206"/>
        <end position="341"/>
    </location>
</feature>
<dbReference type="AlphaFoldDB" id="A0ABD0JH27"/>